<sequence length="700" mass="72217">MNRPQSNGLYTHPNTHVRVDSGRPVASSWLNGQGALVFGGATGAGAAVVKALAEAGAYVTIADSAANEGQRLMLECVGRNLRVQYIYTNLPVFRSQAEAMHYAAVFSPTATVSVVVCSAVPPPTTPQSPHLSLLSWLRTTTSDSVFPNPIPAPPTSPLDRAFTATYHAVHHALHHFRQSPPLIPLQQQRVNGHGHQQLQSLHRNGSSTSPKSATSSTRSHVANASPTSFKTAGTSTSAPPSHVPPPPPPPALPLDPSTALHAHPVRCRENGEMSTSPTVPTGPMGALRLPTLPSPVAPSGTGAEEDDLTALPTTLPPPSPPSPAGALDDSMHTLTLMATLPPNERKHLVVLAPDAYLDDEDVDTGTPADDTYSPSVYDASDGPARGARSSKNKLPPQQLAERAAAAGLRALVDGLTELCETDAVGPGISVGCVGWGDERPEELDKNGNGVDGDGADALLTNAADRRCVRGVMRLLCGNVDKTAAARAADIDDNTNDSALPPLTTAAPGAGALTTLSPPLPALSIPLSNPNPSPTLLSAASTTDVEADADDEASGDFDVLDEDDALLDDDDAALLVDADSSSSTSADLVLAARSVAPSPLDRPSPSAGARGSKPALGQLREEDGEDGEEDGEDGERVRERKADGKEEEGVSALPPLASKLPDPADAKVESPQPSQPSQPSQPQNKAAHQNPTTDPAAVAGG</sequence>
<feature type="compositionally biased region" description="Low complexity" evidence="1">
    <location>
        <begin position="206"/>
        <end position="219"/>
    </location>
</feature>
<comment type="caution">
    <text evidence="2">The sequence shown here is derived from an EMBL/GenBank/DDBJ whole genome shotgun (WGS) entry which is preliminary data.</text>
</comment>
<feature type="region of interest" description="Disordered" evidence="1">
    <location>
        <begin position="358"/>
        <end position="397"/>
    </location>
</feature>
<evidence type="ECO:0000313" key="3">
    <source>
        <dbReference type="Proteomes" id="UP001360953"/>
    </source>
</evidence>
<dbReference type="Proteomes" id="UP001360953">
    <property type="component" value="Unassembled WGS sequence"/>
</dbReference>
<dbReference type="SUPFAM" id="SSF51735">
    <property type="entry name" value="NAD(P)-binding Rossmann-fold domains"/>
    <property type="match status" value="1"/>
</dbReference>
<feature type="compositionally biased region" description="Basic and acidic residues" evidence="1">
    <location>
        <begin position="633"/>
        <end position="647"/>
    </location>
</feature>
<accession>A0ABR1LFE1</accession>
<feature type="region of interest" description="Disordered" evidence="1">
    <location>
        <begin position="595"/>
        <end position="700"/>
    </location>
</feature>
<proteinExistence type="predicted"/>
<feature type="compositionally biased region" description="Acidic residues" evidence="1">
    <location>
        <begin position="544"/>
        <end position="555"/>
    </location>
</feature>
<feature type="compositionally biased region" description="Polar residues" evidence="1">
    <location>
        <begin position="189"/>
        <end position="205"/>
    </location>
</feature>
<feature type="compositionally biased region" description="Low complexity" evidence="1">
    <location>
        <begin position="533"/>
        <end position="543"/>
    </location>
</feature>
<feature type="compositionally biased region" description="Pro residues" evidence="1">
    <location>
        <begin position="241"/>
        <end position="253"/>
    </location>
</feature>
<dbReference type="Gene3D" id="3.40.50.720">
    <property type="entry name" value="NAD(P)-binding Rossmann-like Domain"/>
    <property type="match status" value="1"/>
</dbReference>
<name>A0ABR1LFE1_9PEZI</name>
<gene>
    <name evidence="2" type="ORF">J3D65DRAFT_79596</name>
</gene>
<feature type="compositionally biased region" description="Low complexity" evidence="1">
    <location>
        <begin position="669"/>
        <end position="682"/>
    </location>
</feature>
<feature type="compositionally biased region" description="Polar residues" evidence="1">
    <location>
        <begin position="220"/>
        <end position="233"/>
    </location>
</feature>
<feature type="compositionally biased region" description="Acidic residues" evidence="1">
    <location>
        <begin position="621"/>
        <end position="632"/>
    </location>
</feature>
<feature type="compositionally biased region" description="Low complexity" evidence="1">
    <location>
        <begin position="498"/>
        <end position="511"/>
    </location>
</feature>
<feature type="compositionally biased region" description="Pro residues" evidence="1">
    <location>
        <begin position="314"/>
        <end position="323"/>
    </location>
</feature>
<dbReference type="InterPro" id="IPR036291">
    <property type="entry name" value="NAD(P)-bd_dom_sf"/>
</dbReference>
<feature type="compositionally biased region" description="Polar residues" evidence="1">
    <location>
        <begin position="683"/>
        <end position="692"/>
    </location>
</feature>
<feature type="region of interest" description="Disordered" evidence="1">
    <location>
        <begin position="533"/>
        <end position="555"/>
    </location>
</feature>
<dbReference type="GeneID" id="92037105"/>
<keyword evidence="3" id="KW-1185">Reference proteome</keyword>
<organism evidence="2 3">
    <name type="scientific">Phyllosticta citribraziliensis</name>
    <dbReference type="NCBI Taxonomy" id="989973"/>
    <lineage>
        <taxon>Eukaryota</taxon>
        <taxon>Fungi</taxon>
        <taxon>Dikarya</taxon>
        <taxon>Ascomycota</taxon>
        <taxon>Pezizomycotina</taxon>
        <taxon>Dothideomycetes</taxon>
        <taxon>Dothideomycetes incertae sedis</taxon>
        <taxon>Botryosphaeriales</taxon>
        <taxon>Phyllostictaceae</taxon>
        <taxon>Phyllosticta</taxon>
    </lineage>
</organism>
<feature type="region of interest" description="Disordered" evidence="1">
    <location>
        <begin position="189"/>
        <end position="325"/>
    </location>
</feature>
<reference evidence="2 3" key="1">
    <citation type="submission" date="2024-04" db="EMBL/GenBank/DDBJ databases">
        <title>Phyllosticta paracitricarpa is synonymous to the EU quarantine fungus P. citricarpa based on phylogenomic analyses.</title>
        <authorList>
            <consortium name="Lawrence Berkeley National Laboratory"/>
            <person name="Van ingen-buijs V.A."/>
            <person name="Van westerhoven A.C."/>
            <person name="Haridas S."/>
            <person name="Skiadas P."/>
            <person name="Martin F."/>
            <person name="Groenewald J.Z."/>
            <person name="Crous P.W."/>
            <person name="Seidl M.F."/>
        </authorList>
    </citation>
    <scope>NUCLEOTIDE SEQUENCE [LARGE SCALE GENOMIC DNA]</scope>
    <source>
        <strain evidence="2 3">CPC 17464</strain>
    </source>
</reference>
<feature type="region of interest" description="Disordered" evidence="1">
    <location>
        <begin position="492"/>
        <end position="511"/>
    </location>
</feature>
<evidence type="ECO:0000313" key="2">
    <source>
        <dbReference type="EMBL" id="KAK7533358.1"/>
    </source>
</evidence>
<dbReference type="EMBL" id="JBBPEH010000010">
    <property type="protein sequence ID" value="KAK7533358.1"/>
    <property type="molecule type" value="Genomic_DNA"/>
</dbReference>
<dbReference type="RefSeq" id="XP_066652751.1">
    <property type="nucleotide sequence ID" value="XM_066804199.1"/>
</dbReference>
<evidence type="ECO:0000256" key="1">
    <source>
        <dbReference type="SAM" id="MobiDB-lite"/>
    </source>
</evidence>
<protein>
    <submittedName>
        <fullName evidence="2">Uncharacterized protein</fullName>
    </submittedName>
</protein>